<dbReference type="Proteomes" id="UP001159405">
    <property type="component" value="Unassembled WGS sequence"/>
</dbReference>
<accession>A0ABN8Q2J0</accession>
<gene>
    <name evidence="2" type="ORF">PLOB_00049465</name>
</gene>
<organism evidence="2 3">
    <name type="scientific">Porites lobata</name>
    <dbReference type="NCBI Taxonomy" id="104759"/>
    <lineage>
        <taxon>Eukaryota</taxon>
        <taxon>Metazoa</taxon>
        <taxon>Cnidaria</taxon>
        <taxon>Anthozoa</taxon>
        <taxon>Hexacorallia</taxon>
        <taxon>Scleractinia</taxon>
        <taxon>Fungiina</taxon>
        <taxon>Poritidae</taxon>
        <taxon>Porites</taxon>
    </lineage>
</organism>
<comment type="caution">
    <text evidence="2">The sequence shown here is derived from an EMBL/GenBank/DDBJ whole genome shotgun (WGS) entry which is preliminary data.</text>
</comment>
<proteinExistence type="predicted"/>
<evidence type="ECO:0000313" key="3">
    <source>
        <dbReference type="Proteomes" id="UP001159405"/>
    </source>
</evidence>
<dbReference type="EMBL" id="CALNXK010000096">
    <property type="protein sequence ID" value="CAH3153225.1"/>
    <property type="molecule type" value="Genomic_DNA"/>
</dbReference>
<evidence type="ECO:0000313" key="2">
    <source>
        <dbReference type="EMBL" id="CAH3153225.1"/>
    </source>
</evidence>
<feature type="region of interest" description="Disordered" evidence="1">
    <location>
        <begin position="161"/>
        <end position="183"/>
    </location>
</feature>
<feature type="region of interest" description="Disordered" evidence="1">
    <location>
        <begin position="38"/>
        <end position="86"/>
    </location>
</feature>
<protein>
    <submittedName>
        <fullName evidence="2">Uncharacterized protein</fullName>
    </submittedName>
</protein>
<keyword evidence="3" id="KW-1185">Reference proteome</keyword>
<feature type="compositionally biased region" description="Polar residues" evidence="1">
    <location>
        <begin position="40"/>
        <end position="58"/>
    </location>
</feature>
<sequence>MTEIAPRRLIIEKSIDLKEGMTVTVNWQGRKVPAEILALSESNQQTESDPEVQQPSQKNDVERPNKSTKVKTGRTKLSATPSDPYQEFLAEEKKRAAEWGLFDYTPAAKKKVPSKNLVLRWLHEAWREISVEMVAKSFKTCGISNSLDGTEDDKLYTEEVQEIDDNEEDNEFETESEAESDGE</sequence>
<reference evidence="2 3" key="1">
    <citation type="submission" date="2022-05" db="EMBL/GenBank/DDBJ databases">
        <authorList>
            <consortium name="Genoscope - CEA"/>
            <person name="William W."/>
        </authorList>
    </citation>
    <scope>NUCLEOTIDE SEQUENCE [LARGE SCALE GENOMIC DNA]</scope>
</reference>
<name>A0ABN8Q2J0_9CNID</name>
<evidence type="ECO:0000256" key="1">
    <source>
        <dbReference type="SAM" id="MobiDB-lite"/>
    </source>
</evidence>